<gene>
    <name evidence="1" type="ORF">ACE1CC_22795</name>
</gene>
<protein>
    <submittedName>
        <fullName evidence="1">Uncharacterized protein</fullName>
    </submittedName>
</protein>
<comment type="caution">
    <text evidence="1">The sequence shown here is derived from an EMBL/GenBank/DDBJ whole genome shotgun (WGS) entry which is preliminary data.</text>
</comment>
<sequence>MAAAITTTATTLEGQAFEILNALQDSELAQPEATRPNRVTVSYDTEGLTVTLGLTMNVTPSSAGGSRTFTPLAYLP</sequence>
<organism evidence="1 2">
    <name type="scientific">Floridaenema aerugineum BLCC-F46</name>
    <dbReference type="NCBI Taxonomy" id="3153654"/>
    <lineage>
        <taxon>Bacteria</taxon>
        <taxon>Bacillati</taxon>
        <taxon>Cyanobacteriota</taxon>
        <taxon>Cyanophyceae</taxon>
        <taxon>Oscillatoriophycideae</taxon>
        <taxon>Aerosakkonematales</taxon>
        <taxon>Aerosakkonemataceae</taxon>
        <taxon>Floridanema</taxon>
        <taxon>Floridanema aerugineum</taxon>
    </lineage>
</organism>
<evidence type="ECO:0000313" key="2">
    <source>
        <dbReference type="Proteomes" id="UP001576774"/>
    </source>
</evidence>
<proteinExistence type="predicted"/>
<accession>A0ABV4XA66</accession>
<dbReference type="RefSeq" id="WP_413272730.1">
    <property type="nucleotide sequence ID" value="NZ_JBHFNQ010000175.1"/>
</dbReference>
<keyword evidence="2" id="KW-1185">Reference proteome</keyword>
<dbReference type="EMBL" id="JBHFNQ010000175">
    <property type="protein sequence ID" value="MFB2879694.1"/>
    <property type="molecule type" value="Genomic_DNA"/>
</dbReference>
<evidence type="ECO:0000313" key="1">
    <source>
        <dbReference type="EMBL" id="MFB2879694.1"/>
    </source>
</evidence>
<dbReference type="Proteomes" id="UP001576774">
    <property type="component" value="Unassembled WGS sequence"/>
</dbReference>
<reference evidence="1 2" key="1">
    <citation type="submission" date="2024-09" db="EMBL/GenBank/DDBJ databases">
        <title>Floridaenema gen nov. (Aerosakkonemataceae, Aerosakkonematales ord. nov., Cyanobacteria) from benthic tropical and subtropical fresh waters, with the description of four new species.</title>
        <authorList>
            <person name="Moretto J.A."/>
            <person name="Berthold D.E."/>
            <person name="Lefler F.W."/>
            <person name="Huang I.-S."/>
            <person name="Laughinghouse H. IV."/>
        </authorList>
    </citation>
    <scope>NUCLEOTIDE SEQUENCE [LARGE SCALE GENOMIC DNA]</scope>
    <source>
        <strain evidence="1 2">BLCC-F46</strain>
    </source>
</reference>
<name>A0ABV4XA66_9CYAN</name>